<dbReference type="OrthoDB" id="5291139at2"/>
<evidence type="ECO:0000313" key="2">
    <source>
        <dbReference type="EMBL" id="KYG62555.1"/>
    </source>
</evidence>
<dbReference type="Proteomes" id="UP000075799">
    <property type="component" value="Unassembled WGS sequence"/>
</dbReference>
<gene>
    <name evidence="2" type="ORF">AZI87_14730</name>
</gene>
<name>A0A162FVI1_BDEBC</name>
<dbReference type="EMBL" id="LUKD01000008">
    <property type="protein sequence ID" value="KYG62555.1"/>
    <property type="molecule type" value="Genomic_DNA"/>
</dbReference>
<keyword evidence="1" id="KW-0472">Membrane</keyword>
<sequence length="220" mass="24642">MENFINSLPKPVLAFLAILIGIGVFMLVSPPHTVCDSQQTTFQELQKGNIFPTEIKKNKIPPTIVRAKEACQLGNSAGSCYEYFMVLKNVADGIGKASSECTTQLFNVTEVRSAMNDGIELMARLAWGIKPPEPGIERFGWMQEADIAIFCRLKNIYIRANGEEAWVNLRKKIYEKLPGEEVPPPTDPTQVAVEPRKATLMLNEQDIFNRSLFSVRCEAF</sequence>
<evidence type="ECO:0000313" key="3">
    <source>
        <dbReference type="Proteomes" id="UP000075799"/>
    </source>
</evidence>
<dbReference type="RefSeq" id="WP_063208702.1">
    <property type="nucleotide sequence ID" value="NZ_LUKD01000008.1"/>
</dbReference>
<evidence type="ECO:0000256" key="1">
    <source>
        <dbReference type="SAM" id="Phobius"/>
    </source>
</evidence>
<protein>
    <submittedName>
        <fullName evidence="2">Uncharacterized protein</fullName>
    </submittedName>
</protein>
<keyword evidence="1" id="KW-0812">Transmembrane</keyword>
<proteinExistence type="predicted"/>
<reference evidence="2 3" key="1">
    <citation type="submission" date="2016-03" db="EMBL/GenBank/DDBJ databases">
        <authorList>
            <person name="Ploux O."/>
        </authorList>
    </citation>
    <scope>NUCLEOTIDE SEQUENCE [LARGE SCALE GENOMIC DNA]</scope>
    <source>
        <strain evidence="2 3">EC13</strain>
    </source>
</reference>
<feature type="transmembrane region" description="Helical" evidence="1">
    <location>
        <begin position="12"/>
        <end position="29"/>
    </location>
</feature>
<organism evidence="2 3">
    <name type="scientific">Bdellovibrio bacteriovorus</name>
    <dbReference type="NCBI Taxonomy" id="959"/>
    <lineage>
        <taxon>Bacteria</taxon>
        <taxon>Pseudomonadati</taxon>
        <taxon>Bdellovibrionota</taxon>
        <taxon>Bdellovibrionia</taxon>
        <taxon>Bdellovibrionales</taxon>
        <taxon>Pseudobdellovibrionaceae</taxon>
        <taxon>Bdellovibrio</taxon>
    </lineage>
</organism>
<dbReference type="AlphaFoldDB" id="A0A162FVI1"/>
<accession>A0A162FVI1</accession>
<comment type="caution">
    <text evidence="2">The sequence shown here is derived from an EMBL/GenBank/DDBJ whole genome shotgun (WGS) entry which is preliminary data.</text>
</comment>
<keyword evidence="1" id="KW-1133">Transmembrane helix</keyword>